<feature type="domain" description="Enoyl reductase (ER)" evidence="1">
    <location>
        <begin position="10"/>
        <end position="312"/>
    </location>
</feature>
<dbReference type="PANTHER" id="PTHR11695">
    <property type="entry name" value="ALCOHOL DEHYDROGENASE RELATED"/>
    <property type="match status" value="1"/>
</dbReference>
<comment type="caution">
    <text evidence="2">The sequence shown here is derived from an EMBL/GenBank/DDBJ whole genome shotgun (WGS) entry which is preliminary data.</text>
</comment>
<dbReference type="InterPro" id="IPR036291">
    <property type="entry name" value="NAD(P)-bd_dom_sf"/>
</dbReference>
<gene>
    <name evidence="2" type="ORF">nbrc107697_34720</name>
</gene>
<dbReference type="InterPro" id="IPR020843">
    <property type="entry name" value="ER"/>
</dbReference>
<evidence type="ECO:0000313" key="3">
    <source>
        <dbReference type="Proteomes" id="UP000444980"/>
    </source>
</evidence>
<dbReference type="AlphaFoldDB" id="A0A7I9V2P1"/>
<sequence>MRAAIVEEFGPPEVVHVRDTAVPRLKPGAVLVRVAAAAVTSGDARIRGAHFPPGFGSVSRLVFGLRRPRRPILGGVFSGTVEAVGARVQGIAVGDEVCGMTGAAMGTHAEYVAVPAKKLAHKPASVTHEQAAGVLFGGSAALHFLRAANTGPGSTVLVIGASGAIGTNAVQLAKHLGATVTAVTSGANAGFVTGLGADDTVDYTTTGLDDLDRRFDVVLDAVGTLDRHSAPSLLADGGTAVLAVASLGDNVFARGGVKAGVASERAEDFSTLVGLVADGVLRVVIEEVVDLDEIVAAHRRVDSGHKVGNLVVRC</sequence>
<keyword evidence="3" id="KW-1185">Reference proteome</keyword>
<organism evidence="2 3">
    <name type="scientific">Gordonia crocea</name>
    <dbReference type="NCBI Taxonomy" id="589162"/>
    <lineage>
        <taxon>Bacteria</taxon>
        <taxon>Bacillati</taxon>
        <taxon>Actinomycetota</taxon>
        <taxon>Actinomycetes</taxon>
        <taxon>Mycobacteriales</taxon>
        <taxon>Gordoniaceae</taxon>
        <taxon>Gordonia</taxon>
    </lineage>
</organism>
<proteinExistence type="predicted"/>
<dbReference type="Gene3D" id="3.90.180.10">
    <property type="entry name" value="Medium-chain alcohol dehydrogenases, catalytic domain"/>
    <property type="match status" value="1"/>
</dbReference>
<dbReference type="InterPro" id="IPR013154">
    <property type="entry name" value="ADH-like_N"/>
</dbReference>
<dbReference type="Pfam" id="PF08240">
    <property type="entry name" value="ADH_N"/>
    <property type="match status" value="1"/>
</dbReference>
<dbReference type="EMBL" id="BJOU01000019">
    <property type="protein sequence ID" value="GED99433.1"/>
    <property type="molecule type" value="Genomic_DNA"/>
</dbReference>
<dbReference type="CDD" id="cd08267">
    <property type="entry name" value="MDR1"/>
    <property type="match status" value="1"/>
</dbReference>
<dbReference type="PANTHER" id="PTHR11695:SF648">
    <property type="entry name" value="ZINC-BINDING OXIDOREDUCTASE"/>
    <property type="match status" value="1"/>
</dbReference>
<dbReference type="SUPFAM" id="SSF51735">
    <property type="entry name" value="NAD(P)-binding Rossmann-fold domains"/>
    <property type="match status" value="1"/>
</dbReference>
<evidence type="ECO:0000259" key="1">
    <source>
        <dbReference type="SMART" id="SM00829"/>
    </source>
</evidence>
<dbReference type="InterPro" id="IPR011032">
    <property type="entry name" value="GroES-like_sf"/>
</dbReference>
<dbReference type="OrthoDB" id="3613651at2"/>
<evidence type="ECO:0000313" key="2">
    <source>
        <dbReference type="EMBL" id="GED99433.1"/>
    </source>
</evidence>
<dbReference type="Gene3D" id="3.40.50.720">
    <property type="entry name" value="NAD(P)-binding Rossmann-like Domain"/>
    <property type="match status" value="1"/>
</dbReference>
<protein>
    <submittedName>
        <fullName evidence="2">NADPH:quinone reductase</fullName>
    </submittedName>
</protein>
<reference evidence="3" key="1">
    <citation type="submission" date="2019-06" db="EMBL/GenBank/DDBJ databases">
        <title>Gordonia isolated from sludge of a wastewater treatment plant.</title>
        <authorList>
            <person name="Tamura T."/>
            <person name="Aoyama K."/>
            <person name="Kang Y."/>
            <person name="Saito S."/>
            <person name="Akiyama N."/>
            <person name="Yazawa K."/>
            <person name="Gonoi T."/>
            <person name="Mikami Y."/>
        </authorList>
    </citation>
    <scope>NUCLEOTIDE SEQUENCE [LARGE SCALE GENOMIC DNA]</scope>
    <source>
        <strain evidence="3">NBRC 107697</strain>
    </source>
</reference>
<dbReference type="InterPro" id="IPR050700">
    <property type="entry name" value="YIM1/Zinc_Alcohol_DH_Fams"/>
</dbReference>
<accession>A0A7I9V2P1</accession>
<dbReference type="SUPFAM" id="SSF50129">
    <property type="entry name" value="GroES-like"/>
    <property type="match status" value="1"/>
</dbReference>
<dbReference type="Pfam" id="PF13602">
    <property type="entry name" value="ADH_zinc_N_2"/>
    <property type="match status" value="1"/>
</dbReference>
<dbReference type="SMART" id="SM00829">
    <property type="entry name" value="PKS_ER"/>
    <property type="match status" value="1"/>
</dbReference>
<name>A0A7I9V2P1_9ACTN</name>
<dbReference type="RefSeq" id="WP_161928705.1">
    <property type="nucleotide sequence ID" value="NZ_BJOU01000019.1"/>
</dbReference>
<dbReference type="Proteomes" id="UP000444980">
    <property type="component" value="Unassembled WGS sequence"/>
</dbReference>
<dbReference type="GO" id="GO:0016491">
    <property type="term" value="F:oxidoreductase activity"/>
    <property type="evidence" value="ECO:0007669"/>
    <property type="project" value="InterPro"/>
</dbReference>